<comment type="caution">
    <text evidence="1">The sequence shown here is derived from an EMBL/GenBank/DDBJ whole genome shotgun (WGS) entry which is preliminary data.</text>
</comment>
<evidence type="ECO:0000313" key="1">
    <source>
        <dbReference type="EMBL" id="KYD33487.1"/>
    </source>
</evidence>
<dbReference type="CDD" id="cd01948">
    <property type="entry name" value="EAL"/>
    <property type="match status" value="1"/>
</dbReference>
<dbReference type="PATRIC" id="fig|1422.17.peg.804"/>
<dbReference type="InterPro" id="IPR050706">
    <property type="entry name" value="Cyclic-di-GMP_PDE-like"/>
</dbReference>
<dbReference type="PROSITE" id="PS50883">
    <property type="entry name" value="EAL"/>
    <property type="match status" value="1"/>
</dbReference>
<dbReference type="GO" id="GO:0071111">
    <property type="term" value="F:cyclic-guanylate-specific phosphodiesterase activity"/>
    <property type="evidence" value="ECO:0007669"/>
    <property type="project" value="InterPro"/>
</dbReference>
<dbReference type="PANTHER" id="PTHR33121:SF82">
    <property type="entry name" value="SIGNAL TRANSDUCTION PROTEIN CONTAINING A EAL DOMAIN"/>
    <property type="match status" value="1"/>
</dbReference>
<dbReference type="Gene3D" id="3.20.20.450">
    <property type="entry name" value="EAL domain"/>
    <property type="match status" value="1"/>
</dbReference>
<dbReference type="InterPro" id="IPR001633">
    <property type="entry name" value="EAL_dom"/>
</dbReference>
<dbReference type="Pfam" id="PF00563">
    <property type="entry name" value="EAL"/>
    <property type="match status" value="1"/>
</dbReference>
<sequence>MVDGDEVNTMDALDVMANLPQVIPHYQPIFSADEHGVVGYEVLGRFQTETGPVSLGPFFHDETIPEEFRIEVDDVITKKALDYFLALADQTPLIFFNRDANLLMLDRGESFLQLLLAYEAKGLALGRIVLEINEQHFKGDVDQLNHLLTYIRTYGVKVAVDNIAEHSINLERIGVLSPDILKIDLHELRKASVHQAYQGIVHSISLLARKIGATLLYEDIETSFQLQYAWRHGGRYYQGYYLAKPGPEAVPRDLLKDLLRQECHRFIQQEKKKLETLYHISEQFQQRITALLGKYKKAGNFNELISSLAAELDDVCFRIYVCDEDGFQQSGNMFKRGGRWELEHEYYMKNWSWRPYFLENIIRMRSRRRGILSDLYTDIETGETIRTYSYPIDERHYLFIDLSYSYLFEHDAHY</sequence>
<dbReference type="EMBL" id="LQYY01000091">
    <property type="protein sequence ID" value="KYD33487.1"/>
    <property type="molecule type" value="Genomic_DNA"/>
</dbReference>
<gene>
    <name evidence="1" type="ORF">B4114_1097</name>
</gene>
<dbReference type="SUPFAM" id="SSF141868">
    <property type="entry name" value="EAL domain-like"/>
    <property type="match status" value="1"/>
</dbReference>
<dbReference type="SUPFAM" id="SSF103190">
    <property type="entry name" value="Sensory domain-like"/>
    <property type="match status" value="1"/>
</dbReference>
<evidence type="ECO:0000313" key="2">
    <source>
        <dbReference type="Proteomes" id="UP000075517"/>
    </source>
</evidence>
<name>A0A150N9T8_GEOSE</name>
<dbReference type="Proteomes" id="UP000075517">
    <property type="component" value="Unassembled WGS sequence"/>
</dbReference>
<dbReference type="Pfam" id="PF10388">
    <property type="entry name" value="YkuI_C"/>
    <property type="match status" value="1"/>
</dbReference>
<dbReference type="SMART" id="SM00052">
    <property type="entry name" value="EAL"/>
    <property type="match status" value="1"/>
</dbReference>
<dbReference type="InterPro" id="IPR029151">
    <property type="entry name" value="Sensor-like_sf"/>
</dbReference>
<dbReference type="AlphaFoldDB" id="A0A150N9T8"/>
<accession>A0A150N9T8</accession>
<dbReference type="InterPro" id="IPR035919">
    <property type="entry name" value="EAL_sf"/>
</dbReference>
<reference evidence="1 2" key="1">
    <citation type="submission" date="2016-01" db="EMBL/GenBank/DDBJ databases">
        <title>Draft Genome Sequences of Seven Thermophilic Sporeformers Isolated from Foods.</title>
        <authorList>
            <person name="Berendsen E.M."/>
            <person name="Wells-Bennik M.H."/>
            <person name="Krawcyk A.O."/>
            <person name="De Jong A."/>
            <person name="Holsappel S."/>
            <person name="Eijlander R.T."/>
            <person name="Kuipers O.P."/>
        </authorList>
    </citation>
    <scope>NUCLEOTIDE SEQUENCE [LARGE SCALE GENOMIC DNA]</scope>
    <source>
        <strain evidence="1 2">B4114</strain>
    </source>
</reference>
<protein>
    <submittedName>
        <fullName evidence="1">Uncharacterized protein</fullName>
    </submittedName>
</protein>
<dbReference type="Gene3D" id="3.30.450.20">
    <property type="entry name" value="PAS domain"/>
    <property type="match status" value="1"/>
</dbReference>
<dbReference type="InterPro" id="IPR018842">
    <property type="entry name" value="YkuI_C"/>
</dbReference>
<dbReference type="PANTHER" id="PTHR33121">
    <property type="entry name" value="CYCLIC DI-GMP PHOSPHODIESTERASE PDEF"/>
    <property type="match status" value="1"/>
</dbReference>
<dbReference type="Gene3D" id="1.20.5.170">
    <property type="match status" value="1"/>
</dbReference>
<proteinExistence type="predicted"/>
<organism evidence="1 2">
    <name type="scientific">Geobacillus stearothermophilus</name>
    <name type="common">Bacillus stearothermophilus</name>
    <dbReference type="NCBI Taxonomy" id="1422"/>
    <lineage>
        <taxon>Bacteria</taxon>
        <taxon>Bacillati</taxon>
        <taxon>Bacillota</taxon>
        <taxon>Bacilli</taxon>
        <taxon>Bacillales</taxon>
        <taxon>Anoxybacillaceae</taxon>
        <taxon>Geobacillus</taxon>
    </lineage>
</organism>